<keyword evidence="6 7" id="KW-0472">Membrane</keyword>
<keyword evidence="2 7" id="KW-0813">Transport</keyword>
<dbReference type="AlphaFoldDB" id="A0A1M5MYF1"/>
<dbReference type="Gene3D" id="1.10.3720.10">
    <property type="entry name" value="MetI-like"/>
    <property type="match status" value="1"/>
</dbReference>
<dbReference type="PROSITE" id="PS50928">
    <property type="entry name" value="ABC_TM1"/>
    <property type="match status" value="1"/>
</dbReference>
<accession>A0A1M5MYF1</accession>
<feature type="transmembrane region" description="Helical" evidence="7">
    <location>
        <begin position="57"/>
        <end position="76"/>
    </location>
</feature>
<keyword evidence="4 7" id="KW-0812">Transmembrane</keyword>
<dbReference type="InterPro" id="IPR000515">
    <property type="entry name" value="MetI-like"/>
</dbReference>
<proteinExistence type="inferred from homology"/>
<feature type="domain" description="ABC transmembrane type-1" evidence="8">
    <location>
        <begin position="19"/>
        <end position="213"/>
    </location>
</feature>
<feature type="transmembrane region" description="Helical" evidence="7">
    <location>
        <begin position="163"/>
        <end position="180"/>
    </location>
</feature>
<dbReference type="CDD" id="cd06261">
    <property type="entry name" value="TM_PBP2"/>
    <property type="match status" value="1"/>
</dbReference>
<dbReference type="Pfam" id="PF00528">
    <property type="entry name" value="BPD_transp_1"/>
    <property type="match status" value="1"/>
</dbReference>
<dbReference type="PANTHER" id="PTHR30614">
    <property type="entry name" value="MEMBRANE COMPONENT OF AMINO ACID ABC TRANSPORTER"/>
    <property type="match status" value="1"/>
</dbReference>
<evidence type="ECO:0000256" key="2">
    <source>
        <dbReference type="ARBA" id="ARBA00022448"/>
    </source>
</evidence>
<evidence type="ECO:0000256" key="5">
    <source>
        <dbReference type="ARBA" id="ARBA00022989"/>
    </source>
</evidence>
<dbReference type="GO" id="GO:0022857">
    <property type="term" value="F:transmembrane transporter activity"/>
    <property type="evidence" value="ECO:0007669"/>
    <property type="project" value="InterPro"/>
</dbReference>
<gene>
    <name evidence="9" type="ORF">SAMN04488530_10863</name>
</gene>
<dbReference type="NCBIfam" id="TIGR01726">
    <property type="entry name" value="HEQRo_perm_3TM"/>
    <property type="match status" value="1"/>
</dbReference>
<dbReference type="GO" id="GO:0006865">
    <property type="term" value="P:amino acid transport"/>
    <property type="evidence" value="ECO:0007669"/>
    <property type="project" value="TreeGrafter"/>
</dbReference>
<dbReference type="InterPro" id="IPR035906">
    <property type="entry name" value="MetI-like_sf"/>
</dbReference>
<evidence type="ECO:0000256" key="6">
    <source>
        <dbReference type="ARBA" id="ARBA00023136"/>
    </source>
</evidence>
<feature type="transmembrane region" description="Helical" evidence="7">
    <location>
        <begin position="192"/>
        <end position="212"/>
    </location>
</feature>
<evidence type="ECO:0000256" key="1">
    <source>
        <dbReference type="ARBA" id="ARBA00004651"/>
    </source>
</evidence>
<dbReference type="InterPro" id="IPR043429">
    <property type="entry name" value="ArtM/GltK/GlnP/TcyL/YhdX-like"/>
</dbReference>
<dbReference type="SUPFAM" id="SSF161098">
    <property type="entry name" value="MetI-like"/>
    <property type="match status" value="1"/>
</dbReference>
<feature type="transmembrane region" description="Helical" evidence="7">
    <location>
        <begin position="15"/>
        <end position="45"/>
    </location>
</feature>
<dbReference type="STRING" id="1121321.SAMN04488530_10863"/>
<comment type="similarity">
    <text evidence="7">Belongs to the binding-protein-dependent transport system permease family.</text>
</comment>
<evidence type="ECO:0000256" key="4">
    <source>
        <dbReference type="ARBA" id="ARBA00022692"/>
    </source>
</evidence>
<reference evidence="10" key="1">
    <citation type="submission" date="2016-11" db="EMBL/GenBank/DDBJ databases">
        <authorList>
            <person name="Varghese N."/>
            <person name="Submissions S."/>
        </authorList>
    </citation>
    <scope>NUCLEOTIDE SEQUENCE [LARGE SCALE GENOMIC DNA]</scope>
    <source>
        <strain evidence="10">DSM 2635</strain>
    </source>
</reference>
<dbReference type="InterPro" id="IPR010065">
    <property type="entry name" value="AA_ABC_transptr_permease_3TM"/>
</dbReference>
<name>A0A1M5MYF1_9FIRM</name>
<organism evidence="9 10">
    <name type="scientific">Asaccharospora irregularis DSM 2635</name>
    <dbReference type="NCBI Taxonomy" id="1121321"/>
    <lineage>
        <taxon>Bacteria</taxon>
        <taxon>Bacillati</taxon>
        <taxon>Bacillota</taxon>
        <taxon>Clostridia</taxon>
        <taxon>Peptostreptococcales</taxon>
        <taxon>Peptostreptococcaceae</taxon>
        <taxon>Asaccharospora</taxon>
    </lineage>
</organism>
<dbReference type="PANTHER" id="PTHR30614:SF36">
    <property type="entry name" value="ABC TRANSPORTER MEMBRANE-SPANNING PERMEASE-GLUTAMINE TRANSPORT"/>
    <property type="match status" value="1"/>
</dbReference>
<keyword evidence="10" id="KW-1185">Reference proteome</keyword>
<feature type="transmembrane region" description="Helical" evidence="7">
    <location>
        <begin position="82"/>
        <end position="102"/>
    </location>
</feature>
<dbReference type="GO" id="GO:0043190">
    <property type="term" value="C:ATP-binding cassette (ABC) transporter complex"/>
    <property type="evidence" value="ECO:0007669"/>
    <property type="project" value="InterPro"/>
</dbReference>
<comment type="subcellular location">
    <subcellularLocation>
        <location evidence="1 7">Cell membrane</location>
        <topology evidence="1 7">Multi-pass membrane protein</topology>
    </subcellularLocation>
</comment>
<evidence type="ECO:0000256" key="7">
    <source>
        <dbReference type="RuleBase" id="RU363032"/>
    </source>
</evidence>
<evidence type="ECO:0000313" key="10">
    <source>
        <dbReference type="Proteomes" id="UP000243255"/>
    </source>
</evidence>
<keyword evidence="3" id="KW-1003">Cell membrane</keyword>
<evidence type="ECO:0000259" key="8">
    <source>
        <dbReference type="PROSITE" id="PS50928"/>
    </source>
</evidence>
<sequence>MGYEVLFNGKNMERILVGLGVTLEIAVFSVLISMIVGTIFGVIMSSKNRLVVLIGRIYIETIRIIPILVWLFIFYFGLTKLIGVHIDSFIISVVVFSMWGVAEMGDIVRGAITSIPKHQIESGRAIGLRDIQIYMYIIIPQSIKRMIPSAINLTTRMIKTTSLVALIGVIEVLKVGQQIIESSLFNNPSAPLWVYAFISGLYFIICFPVSTLSKKLETRWGD</sequence>
<evidence type="ECO:0000313" key="9">
    <source>
        <dbReference type="EMBL" id="SHG82142.1"/>
    </source>
</evidence>
<evidence type="ECO:0000256" key="3">
    <source>
        <dbReference type="ARBA" id="ARBA00022475"/>
    </source>
</evidence>
<dbReference type="EMBL" id="FQWX01000008">
    <property type="protein sequence ID" value="SHG82142.1"/>
    <property type="molecule type" value="Genomic_DNA"/>
</dbReference>
<protein>
    <submittedName>
        <fullName evidence="9">Amino acid ABC transporter membrane protein 2, PAAT family</fullName>
    </submittedName>
</protein>
<keyword evidence="5 7" id="KW-1133">Transmembrane helix</keyword>
<dbReference type="Proteomes" id="UP000243255">
    <property type="component" value="Unassembled WGS sequence"/>
</dbReference>